<reference evidence="3" key="1">
    <citation type="submission" date="2021-01" db="EMBL/GenBank/DDBJ databases">
        <authorList>
            <person name="Corre E."/>
            <person name="Pelletier E."/>
            <person name="Niang G."/>
            <person name="Scheremetjew M."/>
            <person name="Finn R."/>
            <person name="Kale V."/>
            <person name="Holt S."/>
            <person name="Cochrane G."/>
            <person name="Meng A."/>
            <person name="Brown T."/>
            <person name="Cohen L."/>
        </authorList>
    </citation>
    <scope>NUCLEOTIDE SEQUENCE</scope>
</reference>
<keyword evidence="1" id="KW-0175">Coiled coil</keyword>
<gene>
    <name evidence="3" type="ORF">NSCI0253_LOCUS25731</name>
</gene>
<name>A0A7S1AF26_NOCSC</name>
<organism evidence="3">
    <name type="scientific">Noctiluca scintillans</name>
    <name type="common">Sea sparkle</name>
    <name type="synonym">Red tide dinoflagellate</name>
    <dbReference type="NCBI Taxonomy" id="2966"/>
    <lineage>
        <taxon>Eukaryota</taxon>
        <taxon>Sar</taxon>
        <taxon>Alveolata</taxon>
        <taxon>Dinophyceae</taxon>
        <taxon>Noctilucales</taxon>
        <taxon>Noctilucaceae</taxon>
        <taxon>Noctiluca</taxon>
    </lineage>
</organism>
<feature type="compositionally biased region" description="Low complexity" evidence="2">
    <location>
        <begin position="26"/>
        <end position="58"/>
    </location>
</feature>
<accession>A0A7S1AF26</accession>
<dbReference type="EMBL" id="HBFQ01036492">
    <property type="protein sequence ID" value="CAD8851381.1"/>
    <property type="molecule type" value="Transcribed_RNA"/>
</dbReference>
<sequence>MSSSLARPHVVAPTSPRVARSKSPVVRRQVVGMQVGQVPHAHHPTQPQPQAQAKQHPQPSQPSQPPPTSQTSHPPQPPQPAQLQTQEHHQVPINMGSLHSPVSPRKVPVSDQHVLLSGEARPSRPVRRLDAAHNITSIAAPSSARTPGSFVGQPMEHKTPLGIASMASATSTSNQSHAGGVPEEFKATLSRLEEAFARRTFDLENFVKQKVNELTAASALNPCGDRMKQTTGDLERRCDDMQEALRQLQQKDLTSVAARCEQLESDVAMVRSEHELLQQEQHRKWEVSNVAFGSLQSDWENNFKASFADLRQEMEHMKVQSEDVCSEMIQMQRRSDLISEDTTSFKEKLSRVELSLEQLQDGRRDNIEGDTIKSAMKEVESVFRMELAQLAGDVDVKRQEDMSSLTGVLAFLEKKGSTPVMDCTMPSSMAIDVARTASTDAEVMDSDPGEAKEDCDDDVTGELQRVVRDLQAMGVEKEDTVLRQELATLVGEVDVKYSREMATLRGSIAALEGEMSGAIARISTDMQLKEEQTARDRAVLVAEINTELQRMATQMTGIETARVQDTLNLQTRLEGIRASAAQTSGNVDQLAANVEASVSAKSDELASVRNEVKKFGQSMEHVETEMGNVRLQFQVESTNLSRRLEEVSQKRTDTSDDAHAGFICAIHMMETSLRTEIVEVRDRVGVLEEHRLKSSHRTLEHSTKGSRSFRANTGSSKTLMQLQESCSVAMPDNEPDSLVLTV</sequence>
<proteinExistence type="predicted"/>
<feature type="coiled-coil region" evidence="1">
    <location>
        <begin position="231"/>
        <end position="280"/>
    </location>
</feature>
<feature type="region of interest" description="Disordered" evidence="2">
    <location>
        <begin position="695"/>
        <end position="716"/>
    </location>
</feature>
<feature type="compositionally biased region" description="Pro residues" evidence="2">
    <location>
        <begin position="59"/>
        <end position="80"/>
    </location>
</feature>
<dbReference type="AlphaFoldDB" id="A0A7S1AF26"/>
<evidence type="ECO:0000256" key="1">
    <source>
        <dbReference type="SAM" id="Coils"/>
    </source>
</evidence>
<protein>
    <submittedName>
        <fullName evidence="3">Uncharacterized protein</fullName>
    </submittedName>
</protein>
<feature type="region of interest" description="Disordered" evidence="2">
    <location>
        <begin position="1"/>
        <end position="88"/>
    </location>
</feature>
<feature type="compositionally biased region" description="Polar residues" evidence="2">
    <location>
        <begin position="705"/>
        <end position="716"/>
    </location>
</feature>
<evidence type="ECO:0000256" key="2">
    <source>
        <dbReference type="SAM" id="MobiDB-lite"/>
    </source>
</evidence>
<evidence type="ECO:0000313" key="3">
    <source>
        <dbReference type="EMBL" id="CAD8851381.1"/>
    </source>
</evidence>